<sequence>MSPGPDEIESIKNTWHKLYPEMNDHDTFFSTSGEEQILYNQDSALRLI</sequence>
<organism evidence="1">
    <name type="scientific">CrAss-like virus sp. ctRQZ5</name>
    <dbReference type="NCBI Taxonomy" id="2826824"/>
    <lineage>
        <taxon>Viruses</taxon>
        <taxon>Duplodnaviria</taxon>
        <taxon>Heunggongvirae</taxon>
        <taxon>Uroviricota</taxon>
        <taxon>Caudoviricetes</taxon>
        <taxon>Crassvirales</taxon>
    </lineage>
</organism>
<evidence type="ECO:0000313" key="1">
    <source>
        <dbReference type="EMBL" id="DAD74752.1"/>
    </source>
</evidence>
<dbReference type="Pfam" id="PF24228">
    <property type="entry name" value="CrAss_Ring_1"/>
    <property type="match status" value="1"/>
</dbReference>
<dbReference type="EMBL" id="BK014764">
    <property type="protein sequence ID" value="DAD74752.1"/>
    <property type="molecule type" value="Genomic_DNA"/>
</dbReference>
<name>A0A8S5LXX8_9CAUD</name>
<protein>
    <submittedName>
        <fullName evidence="1">Uncharacterized protein</fullName>
    </submittedName>
</protein>
<accession>A0A8S5LXX8</accession>
<reference evidence="1" key="1">
    <citation type="journal article" date="2021" name="Proc. Natl. Acad. Sci. U.S.A.">
        <title>A Catalog of Tens of Thousands of Viruses from Human Metagenomes Reveals Hidden Associations with Chronic Diseases.</title>
        <authorList>
            <person name="Tisza M.J."/>
            <person name="Buck C.B."/>
        </authorList>
    </citation>
    <scope>NUCLEOTIDE SEQUENCE</scope>
    <source>
        <strain evidence="1">CtRQZ5</strain>
    </source>
</reference>
<proteinExistence type="predicted"/>
<dbReference type="InterPro" id="IPR057118">
    <property type="entry name" value="R1-like"/>
</dbReference>